<gene>
    <name evidence="2" type="ORF">OMES3154_00650</name>
</gene>
<sequence length="331" mass="38769">MCTRLLDLTTNPLVALYFACEEYGKVCYKGIEDEEDTKTQEANGVIFFNKKYSVSTNEINIKVISSLSQIDLSNDNTLESILRKLTERQAISKELEERWKSKEYYEEFINIIQNNYIVTPPYNNERLSRQCGMFLLAGCFNFVYTESISQSGIEKGYKDLRDEFDRKFFYISGENKKAILEELDTYNINEATLFPELEHQLSYIKNKKNAKTKASSEFIKFDSNDIKTQIIKSDIEISENIIKNKNFKDTVFKTLSEKYNFDIQKIWVLVEDWVSIIDWYRQESVISRFKVGVQRVLLENGFNKEEAKIESEYISDKIVDIASIVSERSEK</sequence>
<keyword evidence="3" id="KW-1185">Reference proteome</keyword>
<evidence type="ECO:0000259" key="1">
    <source>
        <dbReference type="Pfam" id="PF08867"/>
    </source>
</evidence>
<proteinExistence type="predicted"/>
<dbReference type="Proteomes" id="UP000419017">
    <property type="component" value="Unassembled WGS sequence"/>
</dbReference>
<accession>A0A6I8M981</accession>
<dbReference type="RefSeq" id="WP_156683366.1">
    <property type="nucleotide sequence ID" value="NZ_CABWIB010000001.1"/>
</dbReference>
<evidence type="ECO:0000313" key="3">
    <source>
        <dbReference type="Proteomes" id="UP000419017"/>
    </source>
</evidence>
<dbReference type="EMBL" id="CABWIB010000001">
    <property type="protein sequence ID" value="VWL85365.1"/>
    <property type="molecule type" value="Genomic_DNA"/>
</dbReference>
<reference evidence="2 3" key="1">
    <citation type="submission" date="2019-10" db="EMBL/GenBank/DDBJ databases">
        <authorList>
            <person name="Blom J."/>
        </authorList>
    </citation>
    <scope>NUCLEOTIDE SEQUENCE [LARGE SCALE GENOMIC DNA]</scope>
    <source>
        <strain evidence="2 3">ES3154-GLU</strain>
    </source>
</reference>
<evidence type="ECO:0000313" key="2">
    <source>
        <dbReference type="EMBL" id="VWL85365.1"/>
    </source>
</evidence>
<dbReference type="Pfam" id="PF08867">
    <property type="entry name" value="FRG"/>
    <property type="match status" value="1"/>
</dbReference>
<dbReference type="InterPro" id="IPR014966">
    <property type="entry name" value="FRG-dom"/>
</dbReference>
<organism evidence="2 3">
    <name type="scientific">Oceanivirga miroungae</name>
    <dbReference type="NCBI Taxonomy" id="1130046"/>
    <lineage>
        <taxon>Bacteria</taxon>
        <taxon>Fusobacteriati</taxon>
        <taxon>Fusobacteriota</taxon>
        <taxon>Fusobacteriia</taxon>
        <taxon>Fusobacteriales</taxon>
        <taxon>Leptotrichiaceae</taxon>
        <taxon>Oceanivirga</taxon>
    </lineage>
</organism>
<protein>
    <recommendedName>
        <fullName evidence="1">FRG domain-containing protein</fullName>
    </recommendedName>
</protein>
<feature type="domain" description="FRG" evidence="1">
    <location>
        <begin position="2"/>
        <end position="23"/>
    </location>
</feature>
<name>A0A6I8M981_9FUSO</name>
<dbReference type="AlphaFoldDB" id="A0A6I8M981"/>